<evidence type="ECO:0000313" key="5">
    <source>
        <dbReference type="Proteomes" id="UP000001514"/>
    </source>
</evidence>
<dbReference type="Gene3D" id="1.25.40.10">
    <property type="entry name" value="Tetratricopeptide repeat domain"/>
    <property type="match status" value="1"/>
</dbReference>
<feature type="transmembrane region" description="Helical" evidence="3">
    <location>
        <begin position="37"/>
        <end position="58"/>
    </location>
</feature>
<feature type="repeat" description="PPR" evidence="2">
    <location>
        <begin position="5"/>
        <end position="39"/>
    </location>
</feature>
<name>D8SKX9_SELML</name>
<keyword evidence="1" id="KW-0677">Repeat</keyword>
<dbReference type="eggNOG" id="KOG4197">
    <property type="taxonomic scope" value="Eukaryota"/>
</dbReference>
<dbReference type="InterPro" id="IPR046960">
    <property type="entry name" value="PPR_At4g14850-like_plant"/>
</dbReference>
<keyword evidence="3" id="KW-0812">Transmembrane</keyword>
<keyword evidence="5" id="KW-1185">Reference proteome</keyword>
<gene>
    <name evidence="4" type="ORF">SELMODRAFT_119561</name>
</gene>
<evidence type="ECO:0008006" key="6">
    <source>
        <dbReference type="Google" id="ProtNLM"/>
    </source>
</evidence>
<dbReference type="KEGG" id="smo:SELMODRAFT_119561"/>
<dbReference type="EMBL" id="GL377625">
    <property type="protein sequence ID" value="EFJ15055.1"/>
    <property type="molecule type" value="Genomic_DNA"/>
</dbReference>
<dbReference type="Gramene" id="EFJ15055">
    <property type="protein sequence ID" value="EFJ15055"/>
    <property type="gene ID" value="SELMODRAFT_119561"/>
</dbReference>
<dbReference type="PANTHER" id="PTHR47926:SF533">
    <property type="entry name" value="DYW DOMAIN-CONTAINING PROTEIN"/>
    <property type="match status" value="1"/>
</dbReference>
<dbReference type="GO" id="GO:0009451">
    <property type="term" value="P:RNA modification"/>
    <property type="evidence" value="ECO:0007669"/>
    <property type="project" value="InterPro"/>
</dbReference>
<reference evidence="4 5" key="1">
    <citation type="journal article" date="2011" name="Science">
        <title>The Selaginella genome identifies genetic changes associated with the evolution of vascular plants.</title>
        <authorList>
            <person name="Banks J.A."/>
            <person name="Nishiyama T."/>
            <person name="Hasebe M."/>
            <person name="Bowman J.L."/>
            <person name="Gribskov M."/>
            <person name="dePamphilis C."/>
            <person name="Albert V.A."/>
            <person name="Aono N."/>
            <person name="Aoyama T."/>
            <person name="Ambrose B.A."/>
            <person name="Ashton N.W."/>
            <person name="Axtell M.J."/>
            <person name="Barker E."/>
            <person name="Barker M.S."/>
            <person name="Bennetzen J.L."/>
            <person name="Bonawitz N.D."/>
            <person name="Chapple C."/>
            <person name="Cheng C."/>
            <person name="Correa L.G."/>
            <person name="Dacre M."/>
            <person name="DeBarry J."/>
            <person name="Dreyer I."/>
            <person name="Elias M."/>
            <person name="Engstrom E.M."/>
            <person name="Estelle M."/>
            <person name="Feng L."/>
            <person name="Finet C."/>
            <person name="Floyd S.K."/>
            <person name="Frommer W.B."/>
            <person name="Fujita T."/>
            <person name="Gramzow L."/>
            <person name="Gutensohn M."/>
            <person name="Harholt J."/>
            <person name="Hattori M."/>
            <person name="Heyl A."/>
            <person name="Hirai T."/>
            <person name="Hiwatashi Y."/>
            <person name="Ishikawa M."/>
            <person name="Iwata M."/>
            <person name="Karol K.G."/>
            <person name="Koehler B."/>
            <person name="Kolukisaoglu U."/>
            <person name="Kubo M."/>
            <person name="Kurata T."/>
            <person name="Lalonde S."/>
            <person name="Li K."/>
            <person name="Li Y."/>
            <person name="Litt A."/>
            <person name="Lyons E."/>
            <person name="Manning G."/>
            <person name="Maruyama T."/>
            <person name="Michael T.P."/>
            <person name="Mikami K."/>
            <person name="Miyazaki S."/>
            <person name="Morinaga S."/>
            <person name="Murata T."/>
            <person name="Mueller-Roeber B."/>
            <person name="Nelson D.R."/>
            <person name="Obara M."/>
            <person name="Oguri Y."/>
            <person name="Olmstead R.G."/>
            <person name="Onodera N."/>
            <person name="Petersen B.L."/>
            <person name="Pils B."/>
            <person name="Prigge M."/>
            <person name="Rensing S.A."/>
            <person name="Riano-Pachon D.M."/>
            <person name="Roberts A.W."/>
            <person name="Sato Y."/>
            <person name="Scheller H.V."/>
            <person name="Schulz B."/>
            <person name="Schulz C."/>
            <person name="Shakirov E.V."/>
            <person name="Shibagaki N."/>
            <person name="Shinohara N."/>
            <person name="Shippen D.E."/>
            <person name="Soerensen I."/>
            <person name="Sotooka R."/>
            <person name="Sugimoto N."/>
            <person name="Sugita M."/>
            <person name="Sumikawa N."/>
            <person name="Tanurdzic M."/>
            <person name="Theissen G."/>
            <person name="Ulvskov P."/>
            <person name="Wakazuki S."/>
            <person name="Weng J.K."/>
            <person name="Willats W.W."/>
            <person name="Wipf D."/>
            <person name="Wolf P.G."/>
            <person name="Yang L."/>
            <person name="Zimmer A.D."/>
            <person name="Zhu Q."/>
            <person name="Mitros T."/>
            <person name="Hellsten U."/>
            <person name="Loque D."/>
            <person name="Otillar R."/>
            <person name="Salamov A."/>
            <person name="Schmutz J."/>
            <person name="Shapiro H."/>
            <person name="Lindquist E."/>
            <person name="Lucas S."/>
            <person name="Rokhsar D."/>
            <person name="Grigoriev I.V."/>
        </authorList>
    </citation>
    <scope>NUCLEOTIDE SEQUENCE [LARGE SCALE GENOMIC DNA]</scope>
</reference>
<dbReference type="InParanoid" id="D8SKX9"/>
<dbReference type="PANTHER" id="PTHR47926">
    <property type="entry name" value="PENTATRICOPEPTIDE REPEAT-CONTAINING PROTEIN"/>
    <property type="match status" value="1"/>
</dbReference>
<evidence type="ECO:0000256" key="2">
    <source>
        <dbReference type="PROSITE-ProRule" id="PRU00708"/>
    </source>
</evidence>
<evidence type="ECO:0000256" key="1">
    <source>
        <dbReference type="ARBA" id="ARBA00022737"/>
    </source>
</evidence>
<keyword evidence="3" id="KW-1133">Transmembrane helix</keyword>
<keyword evidence="3" id="KW-0472">Membrane</keyword>
<dbReference type="Pfam" id="PF01535">
    <property type="entry name" value="PPR"/>
    <property type="match status" value="2"/>
</dbReference>
<evidence type="ECO:0000313" key="4">
    <source>
        <dbReference type="EMBL" id="EFJ15055.1"/>
    </source>
</evidence>
<protein>
    <recommendedName>
        <fullName evidence="6">Pentacotripeptide-repeat region of PRORP domain-containing protein</fullName>
    </recommendedName>
</protein>
<evidence type="ECO:0000256" key="3">
    <source>
        <dbReference type="SAM" id="Phobius"/>
    </source>
</evidence>
<proteinExistence type="predicted"/>
<dbReference type="InterPro" id="IPR011990">
    <property type="entry name" value="TPR-like_helical_dom_sf"/>
</dbReference>
<dbReference type="OrthoDB" id="185373at2759"/>
<dbReference type="Proteomes" id="UP000001514">
    <property type="component" value="Unassembled WGS sequence"/>
</dbReference>
<dbReference type="AlphaFoldDB" id="D8SKX9"/>
<dbReference type="PROSITE" id="PS51375">
    <property type="entry name" value="PPR"/>
    <property type="match status" value="1"/>
</dbReference>
<dbReference type="NCBIfam" id="TIGR00756">
    <property type="entry name" value="PPR"/>
    <property type="match status" value="1"/>
</dbReference>
<accession>D8SKX9</accession>
<dbReference type="GO" id="GO:0003723">
    <property type="term" value="F:RNA binding"/>
    <property type="evidence" value="ECO:0007669"/>
    <property type="project" value="InterPro"/>
</dbReference>
<organism evidence="5">
    <name type="scientific">Selaginella moellendorffii</name>
    <name type="common">Spikemoss</name>
    <dbReference type="NCBI Taxonomy" id="88036"/>
    <lineage>
        <taxon>Eukaryota</taxon>
        <taxon>Viridiplantae</taxon>
        <taxon>Streptophyta</taxon>
        <taxon>Embryophyta</taxon>
        <taxon>Tracheophyta</taxon>
        <taxon>Lycopodiopsida</taxon>
        <taxon>Selaginellales</taxon>
        <taxon>Selaginellaceae</taxon>
        <taxon>Selaginella</taxon>
    </lineage>
</organism>
<dbReference type="HOGENOM" id="CLU_002706_0_0_1"/>
<feature type="transmembrane region" description="Helical" evidence="3">
    <location>
        <begin position="70"/>
        <end position="88"/>
    </location>
</feature>
<dbReference type="InterPro" id="IPR002885">
    <property type="entry name" value="PPR_rpt"/>
</dbReference>
<sequence>MPERNVVSWTAMLGSLARRMDLLAAKRVFDRMPQHTIVSWNAIMAAFALSSSAMTAIVSFQRLILDGLPVNSITFLVLLTACSHLGLVDQSRDYLVAMAMDFGVPLSVDHYSCMVDVLGRSGQLQLATSLLATMPMVPDYVAWCSVVSASKNLHDVESGVFAARSGLELRARDPGLNLLLSNIYFGGLQRISPDLS</sequence>